<proteinExistence type="predicted"/>
<keyword evidence="1" id="KW-0479">Metal-binding</keyword>
<feature type="compositionally biased region" description="Basic and acidic residues" evidence="5">
    <location>
        <begin position="312"/>
        <end position="325"/>
    </location>
</feature>
<name>A0A1S8WK04_OPIVI</name>
<protein>
    <submittedName>
        <fullName evidence="7">Zinc finger, C2H2 type</fullName>
    </submittedName>
</protein>
<reference evidence="7 8" key="1">
    <citation type="submission" date="2015-03" db="EMBL/GenBank/DDBJ databases">
        <title>Draft genome of the nematode, Opisthorchis viverrini.</title>
        <authorList>
            <person name="Mitreva M."/>
        </authorList>
    </citation>
    <scope>NUCLEOTIDE SEQUENCE [LARGE SCALE GENOMIC DNA]</scope>
    <source>
        <strain evidence="7">Khon Kaen</strain>
    </source>
</reference>
<keyword evidence="4" id="KW-0862">Zinc</keyword>
<gene>
    <name evidence="7" type="ORF">X801_09433</name>
</gene>
<dbReference type="PANTHER" id="PTHR24409">
    <property type="entry name" value="ZINC FINGER PROTEIN 142"/>
    <property type="match status" value="1"/>
</dbReference>
<feature type="domain" description="C2H2-type" evidence="6">
    <location>
        <begin position="463"/>
        <end position="484"/>
    </location>
</feature>
<dbReference type="SMART" id="SM00355">
    <property type="entry name" value="ZnF_C2H2"/>
    <property type="match status" value="5"/>
</dbReference>
<dbReference type="Proteomes" id="UP000243686">
    <property type="component" value="Unassembled WGS sequence"/>
</dbReference>
<evidence type="ECO:0000256" key="1">
    <source>
        <dbReference type="ARBA" id="ARBA00022723"/>
    </source>
</evidence>
<feature type="non-terminal residue" evidence="7">
    <location>
        <position position="769"/>
    </location>
</feature>
<dbReference type="InterPro" id="IPR013087">
    <property type="entry name" value="Znf_C2H2_type"/>
</dbReference>
<dbReference type="GO" id="GO:0008270">
    <property type="term" value="F:zinc ion binding"/>
    <property type="evidence" value="ECO:0007669"/>
    <property type="project" value="UniProtKB-KW"/>
</dbReference>
<keyword evidence="8" id="KW-1185">Reference proteome</keyword>
<organism evidence="7 8">
    <name type="scientific">Opisthorchis viverrini</name>
    <name type="common">Southeast Asian liver fluke</name>
    <dbReference type="NCBI Taxonomy" id="6198"/>
    <lineage>
        <taxon>Eukaryota</taxon>
        <taxon>Metazoa</taxon>
        <taxon>Spiralia</taxon>
        <taxon>Lophotrochozoa</taxon>
        <taxon>Platyhelminthes</taxon>
        <taxon>Trematoda</taxon>
        <taxon>Digenea</taxon>
        <taxon>Opisthorchiida</taxon>
        <taxon>Opisthorchiata</taxon>
        <taxon>Opisthorchiidae</taxon>
        <taxon>Opisthorchis</taxon>
    </lineage>
</organism>
<feature type="region of interest" description="Disordered" evidence="5">
    <location>
        <begin position="312"/>
        <end position="331"/>
    </location>
</feature>
<dbReference type="AlphaFoldDB" id="A0A1S8WK04"/>
<keyword evidence="2" id="KW-0677">Repeat</keyword>
<evidence type="ECO:0000256" key="5">
    <source>
        <dbReference type="SAM" id="MobiDB-lite"/>
    </source>
</evidence>
<evidence type="ECO:0000313" key="8">
    <source>
        <dbReference type="Proteomes" id="UP000243686"/>
    </source>
</evidence>
<dbReference type="PROSITE" id="PS00028">
    <property type="entry name" value="ZINC_FINGER_C2H2_1"/>
    <property type="match status" value="2"/>
</dbReference>
<evidence type="ECO:0000256" key="2">
    <source>
        <dbReference type="ARBA" id="ARBA00022737"/>
    </source>
</evidence>
<sequence>LIDQRLFILPGQLIGTCENHWLREKASKKSSSLTRSRLHYYNKMTKPSSVEVRNTMDVDRQLDNSSSAISEHQMSESLLHLLTSDRYVDEKCEAVVHSLADLNMLTGSHRGPAIPLSLLEENPRVCITCGVDFKSRASLHAHLMRHRHILGTLEQFTRLPKYECRSCEGGINCSSMLKHKCFSKQQADIKNRIKQLDRDGSPLVCILCRGRLLPSRVHLIIHIIVAHSVHRDPYRCVFCQARFSSENLMMQEVHAFDCHAPELFMITRKACYRMIRNSKGGVADASVPFTCFYDAAKLEGADLSTLFRPRNRELQSDTEGPHVEKPSQVGPKRSICTASFNSLDEFTTHLCCFHGAVAPAKLNSMEEEDPIEEVRRNQARTTRVPGPTVRELLKNQVAGVHAANKTSDGEFGPPGLQKPRMSGFPRKPKRIVRAGPTLHPRRWPATSNYGSTQTGTAKPREMCRICLEYFSDQIKLSQHITTYHLPESRKRLRHLAEKQKLSGVLNIDLLCTECYIMFPDSLALQIHMMVSHASKDWRHCGLCKYEFYSDNGGTPNHLRLVTFSSDHEAFTKPKIPGNPLLSEGGSSIDAWPLPAELMWRIIMTHETRHRERLFQPRPVPYLPLVLLDQLINGKAIQATIAANWLVRKAQEEMEGIHSTDEPLSNVPDLITTEEAFSDNPNKAKLPSTAETEVEEAKTALISVLRQNDDELEDETSDRGGQVSRASSIRLSTIGTLPGSKLPLWLIRKFTEIGETNAAKQVELDFAENL</sequence>
<feature type="region of interest" description="Disordered" evidence="5">
    <location>
        <begin position="404"/>
        <end position="428"/>
    </location>
</feature>
<keyword evidence="3" id="KW-0863">Zinc-finger</keyword>
<evidence type="ECO:0000256" key="4">
    <source>
        <dbReference type="ARBA" id="ARBA00022833"/>
    </source>
</evidence>
<evidence type="ECO:0000313" key="7">
    <source>
        <dbReference type="EMBL" id="OON14775.1"/>
    </source>
</evidence>
<feature type="domain" description="C2H2-type" evidence="6">
    <location>
        <begin position="511"/>
        <end position="532"/>
    </location>
</feature>
<dbReference type="EMBL" id="KV906420">
    <property type="protein sequence ID" value="OON14775.1"/>
    <property type="molecule type" value="Genomic_DNA"/>
</dbReference>
<evidence type="ECO:0000259" key="6">
    <source>
        <dbReference type="PROSITE" id="PS00028"/>
    </source>
</evidence>
<feature type="non-terminal residue" evidence="7">
    <location>
        <position position="1"/>
    </location>
</feature>
<accession>A0A1S8WK04</accession>
<evidence type="ECO:0000256" key="3">
    <source>
        <dbReference type="ARBA" id="ARBA00022771"/>
    </source>
</evidence>